<reference evidence="2 3" key="1">
    <citation type="submission" date="2023-10" db="EMBL/GenBank/DDBJ databases">
        <title>179-bfca-hs.</title>
        <authorList>
            <person name="Miliotis G."/>
            <person name="Sengupta P."/>
            <person name="Hameed A."/>
            <person name="Chuvochina M."/>
            <person name="Mcdonagh F."/>
            <person name="Simpson A.C."/>
            <person name="Singh N.K."/>
            <person name="Rekha P.D."/>
            <person name="Raman K."/>
            <person name="Hugenholtz P."/>
            <person name="Venkateswaran K."/>
        </authorList>
    </citation>
    <scope>NUCLEOTIDE SEQUENCE [LARGE SCALE GENOMIC DNA]</scope>
    <source>
        <strain evidence="2 3">179-BFC-A-HS</strain>
    </source>
</reference>
<dbReference type="Gene3D" id="2.40.260.10">
    <property type="entry name" value="Sortase"/>
    <property type="match status" value="1"/>
</dbReference>
<dbReference type="NCBIfam" id="TIGR01076">
    <property type="entry name" value="sortase_fam"/>
    <property type="match status" value="1"/>
</dbReference>
<accession>A0ABU5CES1</accession>
<gene>
    <name evidence="2" type="ORF">P5G51_004860</name>
</gene>
<dbReference type="SUPFAM" id="SSF63817">
    <property type="entry name" value="Sortase"/>
    <property type="match status" value="1"/>
</dbReference>
<protein>
    <submittedName>
        <fullName evidence="2">Class D sortase</fullName>
    </submittedName>
</protein>
<dbReference type="InterPro" id="IPR053525">
    <property type="entry name" value="Sortase_D"/>
</dbReference>
<dbReference type="InterPro" id="IPR041999">
    <property type="entry name" value="Sortase_D_1"/>
</dbReference>
<keyword evidence="3" id="KW-1185">Reference proteome</keyword>
<keyword evidence="1" id="KW-0378">Hydrolase</keyword>
<dbReference type="CDD" id="cd05828">
    <property type="entry name" value="Sortase_D_1"/>
    <property type="match status" value="1"/>
</dbReference>
<sequence length="217" mass="23781">MMLKKVAIMLAVFGMICMVYGGWQLWSTKQSQKAALAEANKDIQENKAVNKGGSASTSFHFEKGQAIGILQIPGIDKELPIVEGTDEEALKQGVGHYTGSVYPGQKNQILLSGHRDTVFTGLDKLKHGDKLTVKMQHGSFTYAIVDTKIVDENDQTIIRSTAPNEVLTLSTCYPFHYIGNAPKRYIIYAVPVKASGTGTILNSFSSQRLKGNIMTRL</sequence>
<dbReference type="Pfam" id="PF04203">
    <property type="entry name" value="Sortase"/>
    <property type="match status" value="1"/>
</dbReference>
<dbReference type="EMBL" id="JAROCA020000001">
    <property type="protein sequence ID" value="MDY0404820.1"/>
    <property type="molecule type" value="Genomic_DNA"/>
</dbReference>
<evidence type="ECO:0000313" key="2">
    <source>
        <dbReference type="EMBL" id="MDY0404820.1"/>
    </source>
</evidence>
<name>A0ABU5CES1_9BACI</name>
<dbReference type="RefSeq" id="WP_320384331.1">
    <property type="nucleotide sequence ID" value="NZ_JAROCA020000001.1"/>
</dbReference>
<dbReference type="InterPro" id="IPR005754">
    <property type="entry name" value="Sortase"/>
</dbReference>
<evidence type="ECO:0000313" key="3">
    <source>
        <dbReference type="Proteomes" id="UP001228376"/>
    </source>
</evidence>
<proteinExistence type="predicted"/>
<dbReference type="InterPro" id="IPR023365">
    <property type="entry name" value="Sortase_dom-sf"/>
</dbReference>
<dbReference type="NCBIfam" id="NF033746">
    <property type="entry name" value="class_D_sortase"/>
    <property type="match status" value="1"/>
</dbReference>
<organism evidence="2 3">
    <name type="scientific">Tigheibacillus jepli</name>
    <dbReference type="NCBI Taxonomy" id="3035914"/>
    <lineage>
        <taxon>Bacteria</taxon>
        <taxon>Bacillati</taxon>
        <taxon>Bacillota</taxon>
        <taxon>Bacilli</taxon>
        <taxon>Bacillales</taxon>
        <taxon>Bacillaceae</taxon>
        <taxon>Tigheibacillus</taxon>
    </lineage>
</organism>
<evidence type="ECO:0000256" key="1">
    <source>
        <dbReference type="ARBA" id="ARBA00022801"/>
    </source>
</evidence>
<dbReference type="Proteomes" id="UP001228376">
    <property type="component" value="Unassembled WGS sequence"/>
</dbReference>
<comment type="caution">
    <text evidence="2">The sequence shown here is derived from an EMBL/GenBank/DDBJ whole genome shotgun (WGS) entry which is preliminary data.</text>
</comment>